<sequence>MITLPDVTGPGLIVYSTNPNGCQKKGKSSWLLKLIPMNYNNLIGLEWNSINIESITAENKKLLFKIDQDSFVEHSLDYPANYATTDPRRFVVEFSYPKIAKPFHIGRLRSTIIGNFIGNLLEFTGNDVMRLNYLGDWGTQFGMLQVGVEMMNLSDEDIR</sequence>
<keyword evidence="3" id="KW-0067">ATP-binding</keyword>
<dbReference type="GO" id="GO:0004814">
    <property type="term" value="F:arginine-tRNA ligase activity"/>
    <property type="evidence" value="ECO:0007669"/>
    <property type="project" value="InterPro"/>
</dbReference>
<dbReference type="SUPFAM" id="SSF52374">
    <property type="entry name" value="Nucleotidylyl transferase"/>
    <property type="match status" value="1"/>
</dbReference>
<dbReference type="PANTHER" id="PTHR11956:SF11">
    <property type="entry name" value="ARGININE--TRNA LIGASE, MITOCHONDRIAL-RELATED"/>
    <property type="match status" value="1"/>
</dbReference>
<keyword evidence="6" id="KW-1185">Reference proteome</keyword>
<comment type="function">
    <text evidence="2">Catalyzes the attachment of arginine to tRNA(Arg) in a two-step reaction: arginine is first activated by ATP to form Arg-AMP and then transferred to the acceptor end of tRNA(Arg).</text>
</comment>
<reference evidence="5" key="2">
    <citation type="submission" date="2015-06" db="UniProtKB">
        <authorList>
            <consortium name="EnsemblMetazoa"/>
        </authorList>
    </citation>
    <scope>IDENTIFICATION</scope>
</reference>
<reference evidence="6" key="1">
    <citation type="submission" date="2013-02" db="EMBL/GenBank/DDBJ databases">
        <authorList>
            <person name="Hughes D."/>
        </authorList>
    </citation>
    <scope>NUCLEOTIDE SEQUENCE</scope>
    <source>
        <strain>Durham</strain>
        <strain evidence="6">NC isolate 2 -- Noor lab</strain>
    </source>
</reference>
<keyword evidence="3" id="KW-0648">Protein biosynthesis</keyword>
<dbReference type="Proteomes" id="UP000015102">
    <property type="component" value="Unassembled WGS sequence"/>
</dbReference>
<feature type="domain" description="Arginyl-tRNA synthetase catalytic core" evidence="4">
    <location>
        <begin position="82"/>
        <end position="151"/>
    </location>
</feature>
<dbReference type="Gene3D" id="3.40.50.620">
    <property type="entry name" value="HUPs"/>
    <property type="match status" value="1"/>
</dbReference>
<evidence type="ECO:0000256" key="2">
    <source>
        <dbReference type="ARBA" id="ARBA00049595"/>
    </source>
</evidence>
<name>T1GJJ0_MEGSC</name>
<keyword evidence="3" id="KW-0547">Nucleotide-binding</keyword>
<keyword evidence="3" id="KW-0030">Aminoacyl-tRNA synthetase</keyword>
<dbReference type="HOGENOM" id="CLU_1662803_0_0_1"/>
<dbReference type="PRINTS" id="PR01038">
    <property type="entry name" value="TRNASYNTHARG"/>
</dbReference>
<dbReference type="Pfam" id="PF00750">
    <property type="entry name" value="tRNA-synt_1d"/>
    <property type="match status" value="1"/>
</dbReference>
<evidence type="ECO:0000256" key="3">
    <source>
        <dbReference type="RuleBase" id="RU363038"/>
    </source>
</evidence>
<comment type="similarity">
    <text evidence="3">Belongs to the class-I aminoacyl-tRNA synthetase family.</text>
</comment>
<accession>T1GJJ0</accession>
<dbReference type="EMBL" id="CAQQ02148763">
    <property type="status" value="NOT_ANNOTATED_CDS"/>
    <property type="molecule type" value="Genomic_DNA"/>
</dbReference>
<dbReference type="AlphaFoldDB" id="T1GJJ0"/>
<dbReference type="InterPro" id="IPR014729">
    <property type="entry name" value="Rossmann-like_a/b/a_fold"/>
</dbReference>
<dbReference type="GO" id="GO:0005524">
    <property type="term" value="F:ATP binding"/>
    <property type="evidence" value="ECO:0007669"/>
    <property type="project" value="UniProtKB-KW"/>
</dbReference>
<evidence type="ECO:0000313" key="6">
    <source>
        <dbReference type="Proteomes" id="UP000015102"/>
    </source>
</evidence>
<proteinExistence type="inferred from homology"/>
<dbReference type="PANTHER" id="PTHR11956">
    <property type="entry name" value="ARGINYL-TRNA SYNTHETASE"/>
    <property type="match status" value="1"/>
</dbReference>
<dbReference type="GO" id="GO:0006420">
    <property type="term" value="P:arginyl-tRNA aminoacylation"/>
    <property type="evidence" value="ECO:0007669"/>
    <property type="project" value="InterPro"/>
</dbReference>
<dbReference type="InterPro" id="IPR001278">
    <property type="entry name" value="Arg-tRNA-ligase"/>
</dbReference>
<dbReference type="GO" id="GO:0005739">
    <property type="term" value="C:mitochondrion"/>
    <property type="evidence" value="ECO:0007669"/>
    <property type="project" value="TreeGrafter"/>
</dbReference>
<keyword evidence="3" id="KW-0436">Ligase</keyword>
<dbReference type="STRING" id="36166.T1GJJ0"/>
<protein>
    <recommendedName>
        <fullName evidence="1">Probable arginine--tRNA ligase, mitochondrial</fullName>
    </recommendedName>
</protein>
<evidence type="ECO:0000313" key="5">
    <source>
        <dbReference type="EnsemblMetazoa" id="MESCA003639-PA"/>
    </source>
</evidence>
<dbReference type="EnsemblMetazoa" id="MESCA003639-RA">
    <property type="protein sequence ID" value="MESCA003639-PA"/>
    <property type="gene ID" value="MESCA003639"/>
</dbReference>
<organism evidence="5 6">
    <name type="scientific">Megaselia scalaris</name>
    <name type="common">Humpbacked fly</name>
    <name type="synonym">Phora scalaris</name>
    <dbReference type="NCBI Taxonomy" id="36166"/>
    <lineage>
        <taxon>Eukaryota</taxon>
        <taxon>Metazoa</taxon>
        <taxon>Ecdysozoa</taxon>
        <taxon>Arthropoda</taxon>
        <taxon>Hexapoda</taxon>
        <taxon>Insecta</taxon>
        <taxon>Pterygota</taxon>
        <taxon>Neoptera</taxon>
        <taxon>Endopterygota</taxon>
        <taxon>Diptera</taxon>
        <taxon>Brachycera</taxon>
        <taxon>Muscomorpha</taxon>
        <taxon>Platypezoidea</taxon>
        <taxon>Phoridae</taxon>
        <taxon>Megaseliini</taxon>
        <taxon>Megaselia</taxon>
    </lineage>
</organism>
<evidence type="ECO:0000259" key="4">
    <source>
        <dbReference type="Pfam" id="PF00750"/>
    </source>
</evidence>
<dbReference type="GO" id="GO:0032543">
    <property type="term" value="P:mitochondrial translation"/>
    <property type="evidence" value="ECO:0007669"/>
    <property type="project" value="TreeGrafter"/>
</dbReference>
<evidence type="ECO:0000256" key="1">
    <source>
        <dbReference type="ARBA" id="ARBA00039495"/>
    </source>
</evidence>
<dbReference type="InterPro" id="IPR035684">
    <property type="entry name" value="ArgRS_core"/>
</dbReference>